<accession>A0A3S3RUD9</accession>
<dbReference type="SMART" id="SM00137">
    <property type="entry name" value="MAM"/>
    <property type="match status" value="1"/>
</dbReference>
<evidence type="ECO:0000313" key="5">
    <source>
        <dbReference type="EMBL" id="RWS04875.1"/>
    </source>
</evidence>
<dbReference type="AlphaFoldDB" id="A0A3S3RUD9"/>
<dbReference type="OrthoDB" id="6426616at2759"/>
<dbReference type="PANTHER" id="PTHR23282:SF142">
    <property type="entry name" value="MAM DOMAIN-CONTAINING PROTEIN"/>
    <property type="match status" value="1"/>
</dbReference>
<dbReference type="Gene3D" id="2.60.120.200">
    <property type="match status" value="2"/>
</dbReference>
<keyword evidence="3" id="KW-0812">Transmembrane</keyword>
<evidence type="ECO:0000313" key="6">
    <source>
        <dbReference type="Proteomes" id="UP000285301"/>
    </source>
</evidence>
<dbReference type="Gene3D" id="4.10.400.10">
    <property type="entry name" value="Low-density Lipoprotein Receptor"/>
    <property type="match status" value="1"/>
</dbReference>
<feature type="disulfide bond" evidence="2">
    <location>
        <begin position="224"/>
        <end position="242"/>
    </location>
</feature>
<dbReference type="InterPro" id="IPR051560">
    <property type="entry name" value="MAM_domain-containing"/>
</dbReference>
<keyword evidence="3" id="KW-0472">Membrane</keyword>
<sequence length="445" mass="51018">MVFKRFNFVYLLAHLKIIAILSMIVANGTLSSNCFGNRNETVCDFNNLCQSLNESNDQCGNCDFESGFCNYKTDDTFWKRDISFKSLEKKEKGPNFTYSTNNATLSSVLLKNSAANCTLEFSYAFTNYRDTVLTISLIQNDKKTELWTSVEAREEQDSPSEWYDGSCHIGDISNEFTINFESFINPSLNNNESNHFIAIDEIIFRDCSAKFDKNKTCEANEFKCSNNACIDRAFVCDFDNDCRDNSDEKNCASYERCDFENMGCEMWSMVYKNASANHKWQISEKAKKLKVKPTRDHTRREASNETFVVFSPNRGDIVSNAFISENINKSENCLLRFHYNWCVKGNAFLDVFAVGENETETLIEIIENNNNLYFERKVIDFTSRTKDNFRVKLVARFVSFEGYSCDYLAIDDISFTPQCFVATASNSSSIEATIKNNVKNSTNIF</sequence>
<dbReference type="CDD" id="cd00112">
    <property type="entry name" value="LDLa"/>
    <property type="match status" value="1"/>
</dbReference>
<feature type="domain" description="MAM" evidence="4">
    <location>
        <begin position="60"/>
        <end position="209"/>
    </location>
</feature>
<keyword evidence="5" id="KW-0675">Receptor</keyword>
<dbReference type="InterPro" id="IPR000998">
    <property type="entry name" value="MAM_dom"/>
</dbReference>
<evidence type="ECO:0000256" key="3">
    <source>
        <dbReference type="SAM" id="Phobius"/>
    </source>
</evidence>
<comment type="caution">
    <text evidence="5">The sequence shown here is derived from an EMBL/GenBank/DDBJ whole genome shotgun (WGS) entry which is preliminary data.</text>
</comment>
<dbReference type="PROSITE" id="PS50060">
    <property type="entry name" value="MAM_2"/>
    <property type="match status" value="2"/>
</dbReference>
<keyword evidence="1 2" id="KW-1015">Disulfide bond</keyword>
<dbReference type="GO" id="GO:0016020">
    <property type="term" value="C:membrane"/>
    <property type="evidence" value="ECO:0007669"/>
    <property type="project" value="InterPro"/>
</dbReference>
<name>A0A3S3RUD9_9ACAR</name>
<dbReference type="InterPro" id="IPR002172">
    <property type="entry name" value="LDrepeatLR_classA_rpt"/>
</dbReference>
<evidence type="ECO:0000259" key="4">
    <source>
        <dbReference type="PROSITE" id="PS50060"/>
    </source>
</evidence>
<proteinExistence type="predicted"/>
<feature type="transmembrane region" description="Helical" evidence="3">
    <location>
        <begin position="7"/>
        <end position="26"/>
    </location>
</feature>
<evidence type="ECO:0000256" key="1">
    <source>
        <dbReference type="ARBA" id="ARBA00023157"/>
    </source>
</evidence>
<dbReference type="Proteomes" id="UP000285301">
    <property type="component" value="Unassembled WGS sequence"/>
</dbReference>
<dbReference type="InterPro" id="IPR013320">
    <property type="entry name" value="ConA-like_dom_sf"/>
</dbReference>
<organism evidence="5 6">
    <name type="scientific">Dinothrombium tinctorium</name>
    <dbReference type="NCBI Taxonomy" id="1965070"/>
    <lineage>
        <taxon>Eukaryota</taxon>
        <taxon>Metazoa</taxon>
        <taxon>Ecdysozoa</taxon>
        <taxon>Arthropoda</taxon>
        <taxon>Chelicerata</taxon>
        <taxon>Arachnida</taxon>
        <taxon>Acari</taxon>
        <taxon>Acariformes</taxon>
        <taxon>Trombidiformes</taxon>
        <taxon>Prostigmata</taxon>
        <taxon>Anystina</taxon>
        <taxon>Parasitengona</taxon>
        <taxon>Trombidioidea</taxon>
        <taxon>Trombidiidae</taxon>
        <taxon>Dinothrombium</taxon>
    </lineage>
</organism>
<dbReference type="PROSITE" id="PS50068">
    <property type="entry name" value="LDLRA_2"/>
    <property type="match status" value="1"/>
</dbReference>
<gene>
    <name evidence="5" type="ORF">B4U79_15018</name>
</gene>
<feature type="disulfide bond" evidence="2">
    <location>
        <begin position="236"/>
        <end position="251"/>
    </location>
</feature>
<dbReference type="SMART" id="SM00192">
    <property type="entry name" value="LDLa"/>
    <property type="match status" value="1"/>
</dbReference>
<protein>
    <submittedName>
        <fullName evidence="5">MAM and LDL-receptor class A domain-containing protein 2-like protein</fullName>
    </submittedName>
</protein>
<dbReference type="InterPro" id="IPR023415">
    <property type="entry name" value="LDLR_class-A_CS"/>
</dbReference>
<dbReference type="PROSITE" id="PS01209">
    <property type="entry name" value="LDLRA_1"/>
    <property type="match status" value="1"/>
</dbReference>
<keyword evidence="6" id="KW-1185">Reference proteome</keyword>
<feature type="disulfide bond" evidence="2">
    <location>
        <begin position="217"/>
        <end position="229"/>
    </location>
</feature>
<dbReference type="STRING" id="1965070.A0A3S3RUD9"/>
<dbReference type="EMBL" id="NCKU01005206">
    <property type="protein sequence ID" value="RWS04875.1"/>
    <property type="molecule type" value="Genomic_DNA"/>
</dbReference>
<keyword evidence="3" id="KW-1133">Transmembrane helix</keyword>
<dbReference type="Pfam" id="PF00057">
    <property type="entry name" value="Ldl_recept_a"/>
    <property type="match status" value="1"/>
</dbReference>
<feature type="domain" description="MAM" evidence="4">
    <location>
        <begin position="255"/>
        <end position="421"/>
    </location>
</feature>
<evidence type="ECO:0000256" key="2">
    <source>
        <dbReference type="PROSITE-ProRule" id="PRU00124"/>
    </source>
</evidence>
<reference evidence="5 6" key="1">
    <citation type="journal article" date="2018" name="Gigascience">
        <title>Genomes of trombidid mites reveal novel predicted allergens and laterally-transferred genes associated with secondary metabolism.</title>
        <authorList>
            <person name="Dong X."/>
            <person name="Chaisiri K."/>
            <person name="Xia D."/>
            <person name="Armstrong S.D."/>
            <person name="Fang Y."/>
            <person name="Donnelly M.J."/>
            <person name="Kadowaki T."/>
            <person name="McGarry J.W."/>
            <person name="Darby A.C."/>
            <person name="Makepeace B.L."/>
        </authorList>
    </citation>
    <scope>NUCLEOTIDE SEQUENCE [LARGE SCALE GENOMIC DNA]</scope>
    <source>
        <strain evidence="5">UoL-WK</strain>
    </source>
</reference>
<dbReference type="PANTHER" id="PTHR23282">
    <property type="entry name" value="APICAL ENDOSOMAL GLYCOPROTEIN PRECURSOR"/>
    <property type="match status" value="1"/>
</dbReference>
<dbReference type="SUPFAM" id="SSF57424">
    <property type="entry name" value="LDL receptor-like module"/>
    <property type="match status" value="1"/>
</dbReference>
<dbReference type="SUPFAM" id="SSF49899">
    <property type="entry name" value="Concanavalin A-like lectins/glucanases"/>
    <property type="match status" value="2"/>
</dbReference>
<dbReference type="InterPro" id="IPR036055">
    <property type="entry name" value="LDL_receptor-like_sf"/>
</dbReference>